<dbReference type="Gene3D" id="2.40.240.20">
    <property type="entry name" value="Hypothetical PUA domain-like, domain 1"/>
    <property type="match status" value="1"/>
</dbReference>
<evidence type="ECO:0000313" key="15">
    <source>
        <dbReference type="EMBL" id="RIY38503.1"/>
    </source>
</evidence>
<keyword evidence="7 12" id="KW-0489">Methyltransferase</keyword>
<dbReference type="CDD" id="cd18084">
    <property type="entry name" value="RsmE-like"/>
    <property type="match status" value="1"/>
</dbReference>
<dbReference type="InterPro" id="IPR006700">
    <property type="entry name" value="RsmE"/>
</dbReference>
<comment type="subcellular location">
    <subcellularLocation>
        <location evidence="1 12">Cytoplasm</location>
    </subcellularLocation>
</comment>
<dbReference type="AlphaFoldDB" id="A0A3A1YJQ6"/>
<dbReference type="Pfam" id="PF04452">
    <property type="entry name" value="Methyltrans_RNA"/>
    <property type="match status" value="1"/>
</dbReference>
<comment type="function">
    <text evidence="10 12">Specifically methylates the N3 position of the uracil ring of uridine 1498 (m3U1498) in 16S rRNA. Acts on the fully assembled 30S ribosomal subunit.</text>
</comment>
<gene>
    <name evidence="15" type="ORF">CKF59_00775</name>
</gene>
<evidence type="ECO:0000256" key="5">
    <source>
        <dbReference type="ARBA" id="ARBA00022490"/>
    </source>
</evidence>
<dbReference type="NCBIfam" id="TIGR00046">
    <property type="entry name" value="RsmE family RNA methyltransferase"/>
    <property type="match status" value="1"/>
</dbReference>
<dbReference type="PANTHER" id="PTHR30027">
    <property type="entry name" value="RIBOSOMAL RNA SMALL SUBUNIT METHYLTRANSFERASE E"/>
    <property type="match status" value="1"/>
</dbReference>
<dbReference type="EC" id="2.1.1.193" evidence="3 12"/>
<dbReference type="InterPro" id="IPR029028">
    <property type="entry name" value="Alpha/beta_knot_MTases"/>
</dbReference>
<keyword evidence="8 12" id="KW-0808">Transferase</keyword>
<evidence type="ECO:0000259" key="14">
    <source>
        <dbReference type="Pfam" id="PF20260"/>
    </source>
</evidence>
<dbReference type="GO" id="GO:0070475">
    <property type="term" value="P:rRNA base methylation"/>
    <property type="evidence" value="ECO:0007669"/>
    <property type="project" value="TreeGrafter"/>
</dbReference>
<evidence type="ECO:0000256" key="9">
    <source>
        <dbReference type="ARBA" id="ARBA00022691"/>
    </source>
</evidence>
<dbReference type="InterPro" id="IPR046886">
    <property type="entry name" value="RsmE_MTase_dom"/>
</dbReference>
<feature type="domain" description="Ribosomal RNA small subunit methyltransferase E methyltransferase" evidence="13">
    <location>
        <begin position="76"/>
        <end position="245"/>
    </location>
</feature>
<dbReference type="RefSeq" id="WP_119534078.1">
    <property type="nucleotide sequence ID" value="NZ_NRJF01000023.1"/>
</dbReference>
<keyword evidence="9 12" id="KW-0949">S-adenosyl-L-methionine</keyword>
<dbReference type="GO" id="GO:0005737">
    <property type="term" value="C:cytoplasm"/>
    <property type="evidence" value="ECO:0007669"/>
    <property type="project" value="UniProtKB-SubCell"/>
</dbReference>
<dbReference type="GO" id="GO:0070042">
    <property type="term" value="F:rRNA (uridine-N3-)-methyltransferase activity"/>
    <property type="evidence" value="ECO:0007669"/>
    <property type="project" value="TreeGrafter"/>
</dbReference>
<dbReference type="SUPFAM" id="SSF88697">
    <property type="entry name" value="PUA domain-like"/>
    <property type="match status" value="1"/>
</dbReference>
<evidence type="ECO:0000256" key="10">
    <source>
        <dbReference type="ARBA" id="ARBA00025699"/>
    </source>
</evidence>
<dbReference type="InterPro" id="IPR015947">
    <property type="entry name" value="PUA-like_sf"/>
</dbReference>
<comment type="caution">
    <text evidence="15">The sequence shown here is derived from an EMBL/GenBank/DDBJ whole genome shotgun (WGS) entry which is preliminary data.</text>
</comment>
<dbReference type="Pfam" id="PF20260">
    <property type="entry name" value="PUA_4"/>
    <property type="match status" value="1"/>
</dbReference>
<keyword evidence="5 12" id="KW-0963">Cytoplasm</keyword>
<dbReference type="InterPro" id="IPR046887">
    <property type="entry name" value="RsmE_PUA-like"/>
</dbReference>
<dbReference type="SUPFAM" id="SSF75217">
    <property type="entry name" value="alpha/beta knot"/>
    <property type="match status" value="1"/>
</dbReference>
<evidence type="ECO:0000313" key="16">
    <source>
        <dbReference type="Proteomes" id="UP000265964"/>
    </source>
</evidence>
<evidence type="ECO:0000256" key="4">
    <source>
        <dbReference type="ARBA" id="ARBA00013673"/>
    </source>
</evidence>
<sequence length="251" mass="27831">MRLYRTYHSQVLEVDLPYTLELEEASFQHLCKVLRLGVGQEIHVVDGSGGHYVGQLVNVEKKRAQVELTAYVQADNESPLDLHLIQGISRGDRMDLTIQKAVELGVSEITPVFTERCGVSLSGERLEKKMAHWQAIIVSACLQSYRDTIPRLNPAIDLKDYFKLVASQENSAKQLYVNLNPFAGQRLRTIPQDTYEKVHLLIGSEGGLSDAEIAQAAEVGFSDFNLGPRVLRTETTGLTALAILQALLGDL</sequence>
<dbReference type="InterPro" id="IPR029026">
    <property type="entry name" value="tRNA_m1G_MTases_N"/>
</dbReference>
<protein>
    <recommendedName>
        <fullName evidence="4 12">Ribosomal RNA small subunit methyltransferase E</fullName>
        <ecNumber evidence="3 12">2.1.1.193</ecNumber>
    </recommendedName>
</protein>
<comment type="similarity">
    <text evidence="2 12">Belongs to the RNA methyltransferase RsmE family.</text>
</comment>
<comment type="catalytic activity">
    <reaction evidence="11 12">
        <text>uridine(1498) in 16S rRNA + S-adenosyl-L-methionine = N(3)-methyluridine(1498) in 16S rRNA + S-adenosyl-L-homocysteine + H(+)</text>
        <dbReference type="Rhea" id="RHEA:42920"/>
        <dbReference type="Rhea" id="RHEA-COMP:10283"/>
        <dbReference type="Rhea" id="RHEA-COMP:10284"/>
        <dbReference type="ChEBI" id="CHEBI:15378"/>
        <dbReference type="ChEBI" id="CHEBI:57856"/>
        <dbReference type="ChEBI" id="CHEBI:59789"/>
        <dbReference type="ChEBI" id="CHEBI:65315"/>
        <dbReference type="ChEBI" id="CHEBI:74502"/>
        <dbReference type="EC" id="2.1.1.193"/>
    </reaction>
</comment>
<evidence type="ECO:0000256" key="8">
    <source>
        <dbReference type="ARBA" id="ARBA00022679"/>
    </source>
</evidence>
<evidence type="ECO:0000256" key="11">
    <source>
        <dbReference type="ARBA" id="ARBA00047944"/>
    </source>
</evidence>
<keyword evidence="6 12" id="KW-0698">rRNA processing</keyword>
<evidence type="ECO:0000256" key="12">
    <source>
        <dbReference type="PIRNR" id="PIRNR015601"/>
    </source>
</evidence>
<name>A0A3A1YJQ6_9GAMM</name>
<feature type="domain" description="Ribosomal RNA small subunit methyltransferase E PUA-like" evidence="14">
    <location>
        <begin position="23"/>
        <end position="68"/>
    </location>
</feature>
<dbReference type="EMBL" id="NRJF01000023">
    <property type="protein sequence ID" value="RIY38503.1"/>
    <property type="molecule type" value="Genomic_DNA"/>
</dbReference>
<dbReference type="NCBIfam" id="NF008692">
    <property type="entry name" value="PRK11713.1-5"/>
    <property type="match status" value="1"/>
</dbReference>
<evidence type="ECO:0000259" key="13">
    <source>
        <dbReference type="Pfam" id="PF04452"/>
    </source>
</evidence>
<evidence type="ECO:0000256" key="3">
    <source>
        <dbReference type="ARBA" id="ARBA00012328"/>
    </source>
</evidence>
<evidence type="ECO:0000256" key="1">
    <source>
        <dbReference type="ARBA" id="ARBA00004496"/>
    </source>
</evidence>
<dbReference type="OrthoDB" id="9815641at2"/>
<evidence type="ECO:0000256" key="7">
    <source>
        <dbReference type="ARBA" id="ARBA00022603"/>
    </source>
</evidence>
<accession>A0A3A1YJQ6</accession>
<evidence type="ECO:0000256" key="6">
    <source>
        <dbReference type="ARBA" id="ARBA00022552"/>
    </source>
</evidence>
<dbReference type="Gene3D" id="3.40.1280.10">
    <property type="match status" value="1"/>
</dbReference>
<proteinExistence type="inferred from homology"/>
<dbReference type="PIRSF" id="PIRSF015601">
    <property type="entry name" value="MTase_slr0722"/>
    <property type="match status" value="1"/>
</dbReference>
<reference evidence="15 16" key="1">
    <citation type="submission" date="2017-08" db="EMBL/GenBank/DDBJ databases">
        <title>Reclassification of Bisgaard taxon 37 and 44.</title>
        <authorList>
            <person name="Christensen H."/>
        </authorList>
    </citation>
    <scope>NUCLEOTIDE SEQUENCE [LARGE SCALE GENOMIC DNA]</scope>
    <source>
        <strain evidence="15 16">EEAB3T1</strain>
    </source>
</reference>
<organism evidence="15 16">
    <name type="scientific">Psittacicella gerlachiana</name>
    <dbReference type="NCBI Taxonomy" id="2028574"/>
    <lineage>
        <taxon>Bacteria</taxon>
        <taxon>Pseudomonadati</taxon>
        <taxon>Pseudomonadota</taxon>
        <taxon>Gammaproteobacteria</taxon>
        <taxon>Pasteurellales</taxon>
        <taxon>Psittacicellaceae</taxon>
        <taxon>Psittacicella</taxon>
    </lineage>
</organism>
<evidence type="ECO:0000256" key="2">
    <source>
        <dbReference type="ARBA" id="ARBA00005528"/>
    </source>
</evidence>
<keyword evidence="16" id="KW-1185">Reference proteome</keyword>
<dbReference type="Proteomes" id="UP000265964">
    <property type="component" value="Unassembled WGS sequence"/>
</dbReference>
<dbReference type="PANTHER" id="PTHR30027:SF3">
    <property type="entry name" value="16S RRNA (URACIL(1498)-N(3))-METHYLTRANSFERASE"/>
    <property type="match status" value="1"/>
</dbReference>